<proteinExistence type="inferred from homology"/>
<dbReference type="GO" id="GO:0051301">
    <property type="term" value="P:cell division"/>
    <property type="evidence" value="ECO:0007669"/>
    <property type="project" value="UniProtKB-KW"/>
</dbReference>
<name>A0A7D9JKK9_PARCT</name>
<dbReference type="PANTHER" id="PTHR10358">
    <property type="entry name" value="ENDOSULFINE"/>
    <property type="match status" value="1"/>
</dbReference>
<keyword evidence="7" id="KW-1185">Reference proteome</keyword>
<dbReference type="InterPro" id="IPR006760">
    <property type="entry name" value="Endosulphine"/>
</dbReference>
<dbReference type="AlphaFoldDB" id="A0A7D9JKK9"/>
<comment type="subcellular location">
    <subcellularLocation>
        <location evidence="4">Cytoplasm</location>
    </subcellularLocation>
</comment>
<evidence type="ECO:0000256" key="4">
    <source>
        <dbReference type="RuleBase" id="RU363120"/>
    </source>
</evidence>
<evidence type="ECO:0000313" key="7">
    <source>
        <dbReference type="Proteomes" id="UP001152795"/>
    </source>
</evidence>
<evidence type="ECO:0000313" key="6">
    <source>
        <dbReference type="EMBL" id="CAB4031600.1"/>
    </source>
</evidence>
<protein>
    <submittedName>
        <fullName evidence="6">Uncharacterized protein</fullName>
    </submittedName>
</protein>
<sequence>MTDTATPTGQNPAEEKPSELSEEEKLKSKYPGGLKKNFAQSRLRNRGGVKYFDSGDYQMAKTSNKRPLAGLGAAIPKPENIPHRKESVPSKLASPTSVSVQD</sequence>
<feature type="compositionally biased region" description="Polar residues" evidence="5">
    <location>
        <begin position="93"/>
        <end position="102"/>
    </location>
</feature>
<comment type="function">
    <text evidence="4">Protein phosphatase inhibitor that specifically inhibits protein phosphatase 2A (PP2A) during mitosis.</text>
</comment>
<comment type="similarity">
    <text evidence="1 4">Belongs to the endosulfine family.</text>
</comment>
<dbReference type="EMBL" id="CACRXK020017765">
    <property type="protein sequence ID" value="CAB4031600.1"/>
    <property type="molecule type" value="Genomic_DNA"/>
</dbReference>
<evidence type="ECO:0000256" key="1">
    <source>
        <dbReference type="ARBA" id="ARBA00010520"/>
    </source>
</evidence>
<dbReference type="OrthoDB" id="5949865at2759"/>
<feature type="region of interest" description="Disordered" evidence="5">
    <location>
        <begin position="1"/>
        <end position="41"/>
    </location>
</feature>
<dbReference type="GO" id="GO:0004864">
    <property type="term" value="F:protein phosphatase inhibitor activity"/>
    <property type="evidence" value="ECO:0007669"/>
    <property type="project" value="UniProtKB-KW"/>
</dbReference>
<organism evidence="6 7">
    <name type="scientific">Paramuricea clavata</name>
    <name type="common">Red gorgonian</name>
    <name type="synonym">Violescent sea-whip</name>
    <dbReference type="NCBI Taxonomy" id="317549"/>
    <lineage>
        <taxon>Eukaryota</taxon>
        <taxon>Metazoa</taxon>
        <taxon>Cnidaria</taxon>
        <taxon>Anthozoa</taxon>
        <taxon>Octocorallia</taxon>
        <taxon>Malacalcyonacea</taxon>
        <taxon>Plexauridae</taxon>
        <taxon>Paramuricea</taxon>
    </lineage>
</organism>
<evidence type="ECO:0000256" key="2">
    <source>
        <dbReference type="ARBA" id="ARBA00022776"/>
    </source>
</evidence>
<comment type="caution">
    <text evidence="6">The sequence shown here is derived from an EMBL/GenBank/DDBJ whole genome shotgun (WGS) entry which is preliminary data.</text>
</comment>
<keyword evidence="4" id="KW-0132">Cell division</keyword>
<dbReference type="GO" id="GO:0005737">
    <property type="term" value="C:cytoplasm"/>
    <property type="evidence" value="ECO:0007669"/>
    <property type="project" value="UniProtKB-SubCell"/>
</dbReference>
<keyword evidence="2 4" id="KW-0498">Mitosis</keyword>
<keyword evidence="4" id="KW-0131">Cell cycle</keyword>
<dbReference type="PANTHER" id="PTHR10358:SF6">
    <property type="entry name" value="ENDOSULFINE, ISOFORM A"/>
    <property type="match status" value="1"/>
</dbReference>
<feature type="compositionally biased region" description="Polar residues" evidence="5">
    <location>
        <begin position="1"/>
        <end position="11"/>
    </location>
</feature>
<keyword evidence="3 4" id="KW-0650">Protein phosphatase inhibitor</keyword>
<keyword evidence="4" id="KW-0963">Cytoplasm</keyword>
<feature type="region of interest" description="Disordered" evidence="5">
    <location>
        <begin position="62"/>
        <end position="102"/>
    </location>
</feature>
<reference evidence="6" key="1">
    <citation type="submission" date="2020-04" db="EMBL/GenBank/DDBJ databases">
        <authorList>
            <person name="Alioto T."/>
            <person name="Alioto T."/>
            <person name="Gomez Garrido J."/>
        </authorList>
    </citation>
    <scope>NUCLEOTIDE SEQUENCE</scope>
    <source>
        <strain evidence="6">A484AB</strain>
    </source>
</reference>
<evidence type="ECO:0000256" key="5">
    <source>
        <dbReference type="SAM" id="MobiDB-lite"/>
    </source>
</evidence>
<dbReference type="Pfam" id="PF04667">
    <property type="entry name" value="Endosulfine"/>
    <property type="match status" value="1"/>
</dbReference>
<dbReference type="Proteomes" id="UP001152795">
    <property type="component" value="Unassembled WGS sequence"/>
</dbReference>
<evidence type="ECO:0000256" key="3">
    <source>
        <dbReference type="ARBA" id="ARBA00023272"/>
    </source>
</evidence>
<accession>A0A7D9JKK9</accession>
<feature type="compositionally biased region" description="Basic and acidic residues" evidence="5">
    <location>
        <begin position="13"/>
        <end position="27"/>
    </location>
</feature>
<gene>
    <name evidence="6" type="ORF">PACLA_8A059543</name>
</gene>